<feature type="binding site" evidence="16">
    <location>
        <begin position="94"/>
        <end position="97"/>
    </location>
    <ligand>
        <name>substrate</name>
    </ligand>
</feature>
<accession>A0A7U8C402</accession>
<evidence type="ECO:0000256" key="12">
    <source>
        <dbReference type="ARBA" id="ARBA00022958"/>
    </source>
</evidence>
<keyword evidence="9 16" id="KW-0547">Nucleotide-binding</keyword>
<evidence type="ECO:0000256" key="16">
    <source>
        <dbReference type="HAMAP-Rule" id="MF_01274"/>
    </source>
</evidence>
<comment type="subcellular location">
    <subcellularLocation>
        <location evidence="3 16">Cytoplasm</location>
    </subcellularLocation>
</comment>
<keyword evidence="16" id="KW-0479">Metal-binding</keyword>
<evidence type="ECO:0000256" key="13">
    <source>
        <dbReference type="ARBA" id="ARBA00022993"/>
    </source>
</evidence>
<keyword evidence="13 16" id="KW-0173">Coenzyme A biosynthesis</keyword>
<dbReference type="InterPro" id="IPR043129">
    <property type="entry name" value="ATPase_NBD"/>
</dbReference>
<evidence type="ECO:0000256" key="10">
    <source>
        <dbReference type="ARBA" id="ARBA00022777"/>
    </source>
</evidence>
<gene>
    <name evidence="16" type="primary">coaX</name>
    <name evidence="17" type="ORF">MED92_04569</name>
</gene>
<feature type="binding site" evidence="16">
    <location>
        <position position="87"/>
    </location>
    <ligand>
        <name>substrate</name>
    </ligand>
</feature>
<evidence type="ECO:0000256" key="8">
    <source>
        <dbReference type="ARBA" id="ARBA00022679"/>
    </source>
</evidence>
<evidence type="ECO:0000256" key="6">
    <source>
        <dbReference type="ARBA" id="ARBA00012102"/>
    </source>
</evidence>
<feature type="active site" description="Proton acceptor" evidence="16">
    <location>
        <position position="96"/>
    </location>
</feature>
<keyword evidence="8 16" id="KW-0808">Transferase</keyword>
<dbReference type="NCBIfam" id="TIGR00671">
    <property type="entry name" value="baf"/>
    <property type="match status" value="1"/>
</dbReference>
<dbReference type="OrthoDB" id="9781305at2"/>
<comment type="cofactor">
    <cofactor evidence="16">
        <name>NH4(+)</name>
        <dbReference type="ChEBI" id="CHEBI:28938"/>
    </cofactor>
    <cofactor evidence="16">
        <name>K(+)</name>
        <dbReference type="ChEBI" id="CHEBI:29103"/>
    </cofactor>
    <text evidence="16">A monovalent cation. Ammonium or potassium.</text>
</comment>
<evidence type="ECO:0000256" key="2">
    <source>
        <dbReference type="ARBA" id="ARBA00001958"/>
    </source>
</evidence>
<dbReference type="GO" id="GO:0015937">
    <property type="term" value="P:coenzyme A biosynthetic process"/>
    <property type="evidence" value="ECO:0007669"/>
    <property type="project" value="UniProtKB-UniRule"/>
</dbReference>
<feature type="binding site" evidence="16">
    <location>
        <position position="116"/>
    </location>
    <ligand>
        <name>K(+)</name>
        <dbReference type="ChEBI" id="CHEBI:29103"/>
    </ligand>
</feature>
<dbReference type="GO" id="GO:0005737">
    <property type="term" value="C:cytoplasm"/>
    <property type="evidence" value="ECO:0007669"/>
    <property type="project" value="UniProtKB-SubCell"/>
</dbReference>
<dbReference type="UniPathway" id="UPA00241">
    <property type="reaction ID" value="UER00352"/>
</dbReference>
<proteinExistence type="inferred from homology"/>
<keyword evidence="12 16" id="KW-0630">Potassium</keyword>
<comment type="subunit">
    <text evidence="5 16">Homodimer.</text>
</comment>
<comment type="pathway">
    <text evidence="4 16">Cofactor biosynthesis; coenzyme A biosynthesis; CoA from (R)-pantothenate: step 1/5.</text>
</comment>
<dbReference type="SUPFAM" id="SSF53067">
    <property type="entry name" value="Actin-like ATPase domain"/>
    <property type="match status" value="2"/>
</dbReference>
<dbReference type="EMBL" id="AAOW01000010">
    <property type="protein sequence ID" value="EAR61098.1"/>
    <property type="molecule type" value="Genomic_DNA"/>
</dbReference>
<evidence type="ECO:0000256" key="5">
    <source>
        <dbReference type="ARBA" id="ARBA00011738"/>
    </source>
</evidence>
<keyword evidence="10 16" id="KW-0418">Kinase</keyword>
<protein>
    <recommendedName>
        <fullName evidence="15 16">Type III pantothenate kinase</fullName>
        <ecNumber evidence="6 16">2.7.1.33</ecNumber>
    </recommendedName>
    <alternativeName>
        <fullName evidence="16">PanK-III</fullName>
    </alternativeName>
    <alternativeName>
        <fullName evidence="16">Pantothenic acid kinase</fullName>
    </alternativeName>
</protein>
<dbReference type="PANTHER" id="PTHR34265:SF1">
    <property type="entry name" value="TYPE III PANTOTHENATE KINASE"/>
    <property type="match status" value="1"/>
</dbReference>
<feature type="binding site" evidence="16">
    <location>
        <begin position="6"/>
        <end position="13"/>
    </location>
    <ligand>
        <name>ATP</name>
        <dbReference type="ChEBI" id="CHEBI:30616"/>
    </ligand>
</feature>
<keyword evidence="18" id="KW-1185">Reference proteome</keyword>
<evidence type="ECO:0000256" key="1">
    <source>
        <dbReference type="ARBA" id="ARBA00001206"/>
    </source>
</evidence>
<feature type="binding site" evidence="16">
    <location>
        <position position="119"/>
    </location>
    <ligand>
        <name>ATP</name>
        <dbReference type="ChEBI" id="CHEBI:30616"/>
    </ligand>
</feature>
<sequence>MILEIDIGNTFTKWRHSGGQRGKLFTADFTSAGFSEWQGLDVTEVKVASVGGEEVNGRIRACCAQLGFPEPRFAATTDSTAGVVNSYGDPSRMGVDRWLAMLAAYGYESGACCVVDCGSAITVDYLAANGEHIGGYIIPGLNLMQRGLLANTAEILVDQEIDDFDLSPGRHTSAAVTHGINFAFAALVEKIVAELNGASLYITGGDGALFHRLAGTGSYKPDLVLDGLAWGLDS</sequence>
<comment type="catalytic activity">
    <reaction evidence="1 16">
        <text>(R)-pantothenate + ATP = (R)-4'-phosphopantothenate + ADP + H(+)</text>
        <dbReference type="Rhea" id="RHEA:16373"/>
        <dbReference type="ChEBI" id="CHEBI:10986"/>
        <dbReference type="ChEBI" id="CHEBI:15378"/>
        <dbReference type="ChEBI" id="CHEBI:29032"/>
        <dbReference type="ChEBI" id="CHEBI:30616"/>
        <dbReference type="ChEBI" id="CHEBI:456216"/>
        <dbReference type="EC" id="2.7.1.33"/>
    </reaction>
</comment>
<comment type="cofactor">
    <cofactor evidence="2">
        <name>K(+)</name>
        <dbReference type="ChEBI" id="CHEBI:29103"/>
    </cofactor>
</comment>
<name>A0A7U8C402_NEPCE</name>
<comment type="function">
    <text evidence="16">Catalyzes the phosphorylation of pantothenate (Pan), the first step in CoA biosynthesis.</text>
</comment>
<dbReference type="PANTHER" id="PTHR34265">
    <property type="entry name" value="TYPE III PANTOTHENATE KINASE"/>
    <property type="match status" value="1"/>
</dbReference>
<evidence type="ECO:0000256" key="11">
    <source>
        <dbReference type="ARBA" id="ARBA00022840"/>
    </source>
</evidence>
<evidence type="ECO:0000256" key="9">
    <source>
        <dbReference type="ARBA" id="ARBA00022741"/>
    </source>
</evidence>
<evidence type="ECO:0000256" key="3">
    <source>
        <dbReference type="ARBA" id="ARBA00004496"/>
    </source>
</evidence>
<dbReference type="GO" id="GO:0004594">
    <property type="term" value="F:pantothenate kinase activity"/>
    <property type="evidence" value="ECO:0007669"/>
    <property type="project" value="UniProtKB-UniRule"/>
</dbReference>
<reference evidence="17 18" key="1">
    <citation type="submission" date="2006-02" db="EMBL/GenBank/DDBJ databases">
        <authorList>
            <person name="Pinhassi J."/>
            <person name="Pedros-Alio C."/>
            <person name="Ferriera S."/>
            <person name="Johnson J."/>
            <person name="Kravitz S."/>
            <person name="Halpern A."/>
            <person name="Remington K."/>
            <person name="Beeson K."/>
            <person name="Tran B."/>
            <person name="Rogers Y.-H."/>
            <person name="Friedman R."/>
            <person name="Venter J.C."/>
        </authorList>
    </citation>
    <scope>NUCLEOTIDE SEQUENCE [LARGE SCALE GENOMIC DNA]</scope>
    <source>
        <strain evidence="17 18">MED92</strain>
    </source>
</reference>
<dbReference type="GO" id="GO:0005524">
    <property type="term" value="F:ATP binding"/>
    <property type="evidence" value="ECO:0007669"/>
    <property type="project" value="UniProtKB-UniRule"/>
</dbReference>
<evidence type="ECO:0000313" key="18">
    <source>
        <dbReference type="Proteomes" id="UP000002171"/>
    </source>
</evidence>
<dbReference type="CDD" id="cd24015">
    <property type="entry name" value="ASKHA_NBD_PanK-III"/>
    <property type="match status" value="1"/>
</dbReference>
<evidence type="ECO:0000256" key="15">
    <source>
        <dbReference type="ARBA" id="ARBA00040883"/>
    </source>
</evidence>
<evidence type="ECO:0000313" key="17">
    <source>
        <dbReference type="EMBL" id="EAR61098.1"/>
    </source>
</evidence>
<dbReference type="Gene3D" id="3.30.420.40">
    <property type="match status" value="2"/>
</dbReference>
<comment type="similarity">
    <text evidence="14 16">Belongs to the type III pantothenate kinase family.</text>
</comment>
<dbReference type="Pfam" id="PF03309">
    <property type="entry name" value="Pan_kinase"/>
    <property type="match status" value="1"/>
</dbReference>
<dbReference type="GO" id="GO:0046872">
    <property type="term" value="F:metal ion binding"/>
    <property type="evidence" value="ECO:0007669"/>
    <property type="project" value="UniProtKB-KW"/>
</dbReference>
<organism evidence="17 18">
    <name type="scientific">Neptuniibacter caesariensis</name>
    <dbReference type="NCBI Taxonomy" id="207954"/>
    <lineage>
        <taxon>Bacteria</taxon>
        <taxon>Pseudomonadati</taxon>
        <taxon>Pseudomonadota</taxon>
        <taxon>Gammaproteobacteria</taxon>
        <taxon>Oceanospirillales</taxon>
        <taxon>Oceanospirillaceae</taxon>
        <taxon>Neptuniibacter</taxon>
    </lineage>
</organism>
<keyword evidence="7 16" id="KW-0963">Cytoplasm</keyword>
<comment type="caution">
    <text evidence="17">The sequence shown here is derived from an EMBL/GenBank/DDBJ whole genome shotgun (WGS) entry which is preliminary data.</text>
</comment>
<evidence type="ECO:0000256" key="4">
    <source>
        <dbReference type="ARBA" id="ARBA00005225"/>
    </source>
</evidence>
<dbReference type="HAMAP" id="MF_01274">
    <property type="entry name" value="Pantothen_kinase_3"/>
    <property type="match status" value="1"/>
</dbReference>
<dbReference type="AlphaFoldDB" id="A0A7U8C402"/>
<feature type="binding site" evidence="16">
    <location>
        <position position="172"/>
    </location>
    <ligand>
        <name>substrate</name>
    </ligand>
</feature>
<dbReference type="EC" id="2.7.1.33" evidence="6 16"/>
<dbReference type="RefSeq" id="WP_007021380.1">
    <property type="nucleotide sequence ID" value="NZ_CH724126.1"/>
</dbReference>
<dbReference type="InterPro" id="IPR004619">
    <property type="entry name" value="Type_III_PanK"/>
</dbReference>
<evidence type="ECO:0000256" key="14">
    <source>
        <dbReference type="ARBA" id="ARBA00038036"/>
    </source>
</evidence>
<evidence type="ECO:0000256" key="7">
    <source>
        <dbReference type="ARBA" id="ARBA00022490"/>
    </source>
</evidence>
<dbReference type="Proteomes" id="UP000002171">
    <property type="component" value="Unassembled WGS sequence"/>
</dbReference>
<keyword evidence="11 16" id="KW-0067">ATP-binding</keyword>